<evidence type="ECO:0000259" key="4">
    <source>
        <dbReference type="PROSITE" id="PS50110"/>
    </source>
</evidence>
<sequence length="220" mass="24312">MPTVGVCEDDPQIRRVLEEALRQSGHTVVLAHNGAEALALFSEDEALDVLILDIGLPDSDGRDVCQALRAAGQFAPVLFLTAREALQDIVTSFHAGGDDFLTKPFAVVEVLVRVEALSRRRRPEPEQHSTLRLDPQRFSVRWGSAEVSVTPTEFRMLASLTARPGEVVRRRDVVAAAWPHGAIVQENTIDSYIRRLRTKLVELDSPVGIETVRGVGYVLR</sequence>
<dbReference type="PROSITE" id="PS50110">
    <property type="entry name" value="RESPONSE_REGULATORY"/>
    <property type="match status" value="1"/>
</dbReference>
<dbReference type="GO" id="GO:0005829">
    <property type="term" value="C:cytosol"/>
    <property type="evidence" value="ECO:0007669"/>
    <property type="project" value="TreeGrafter"/>
</dbReference>
<dbReference type="SMART" id="SM00862">
    <property type="entry name" value="Trans_reg_C"/>
    <property type="match status" value="1"/>
</dbReference>
<dbReference type="RefSeq" id="WP_134569139.1">
    <property type="nucleotide sequence ID" value="NZ_SOFP01000075.1"/>
</dbReference>
<dbReference type="SUPFAM" id="SSF46894">
    <property type="entry name" value="C-terminal effector domain of the bipartite response regulators"/>
    <property type="match status" value="1"/>
</dbReference>
<dbReference type="InterPro" id="IPR039420">
    <property type="entry name" value="WalR-like"/>
</dbReference>
<proteinExistence type="predicted"/>
<evidence type="ECO:0000259" key="5">
    <source>
        <dbReference type="PROSITE" id="PS51755"/>
    </source>
</evidence>
<dbReference type="GO" id="GO:0006355">
    <property type="term" value="P:regulation of DNA-templated transcription"/>
    <property type="evidence" value="ECO:0007669"/>
    <property type="project" value="InterPro"/>
</dbReference>
<evidence type="ECO:0000313" key="7">
    <source>
        <dbReference type="Proteomes" id="UP000298412"/>
    </source>
</evidence>
<dbReference type="InterPro" id="IPR001867">
    <property type="entry name" value="OmpR/PhoB-type_DNA-bd"/>
</dbReference>
<evidence type="ECO:0000256" key="1">
    <source>
        <dbReference type="ARBA" id="ARBA00023125"/>
    </source>
</evidence>
<evidence type="ECO:0000256" key="2">
    <source>
        <dbReference type="PROSITE-ProRule" id="PRU00169"/>
    </source>
</evidence>
<accession>A0A4R8WI91</accession>
<dbReference type="Pfam" id="PF00486">
    <property type="entry name" value="Trans_reg_C"/>
    <property type="match status" value="1"/>
</dbReference>
<comment type="caution">
    <text evidence="6">The sequence shown here is derived from an EMBL/GenBank/DDBJ whole genome shotgun (WGS) entry which is preliminary data.</text>
</comment>
<keyword evidence="7" id="KW-1185">Reference proteome</keyword>
<dbReference type="InterPro" id="IPR011006">
    <property type="entry name" value="CheY-like_superfamily"/>
</dbReference>
<protein>
    <submittedName>
        <fullName evidence="6">Response regulator transcription factor</fullName>
    </submittedName>
</protein>
<dbReference type="CDD" id="cd00383">
    <property type="entry name" value="trans_reg_C"/>
    <property type="match status" value="1"/>
</dbReference>
<organism evidence="6 7">
    <name type="scientific">Cryobacterium algoritolerans</name>
    <dbReference type="NCBI Taxonomy" id="1259184"/>
    <lineage>
        <taxon>Bacteria</taxon>
        <taxon>Bacillati</taxon>
        <taxon>Actinomycetota</taxon>
        <taxon>Actinomycetes</taxon>
        <taxon>Micrococcales</taxon>
        <taxon>Microbacteriaceae</taxon>
        <taxon>Cryobacterium</taxon>
    </lineage>
</organism>
<dbReference type="OrthoDB" id="3473150at2"/>
<evidence type="ECO:0000313" key="6">
    <source>
        <dbReference type="EMBL" id="TFC10424.1"/>
    </source>
</evidence>
<evidence type="ECO:0000256" key="3">
    <source>
        <dbReference type="PROSITE-ProRule" id="PRU01091"/>
    </source>
</evidence>
<dbReference type="GO" id="GO:0000156">
    <property type="term" value="F:phosphorelay response regulator activity"/>
    <property type="evidence" value="ECO:0007669"/>
    <property type="project" value="TreeGrafter"/>
</dbReference>
<gene>
    <name evidence="6" type="ORF">E3O19_15605</name>
</gene>
<dbReference type="Gene3D" id="1.10.10.10">
    <property type="entry name" value="Winged helix-like DNA-binding domain superfamily/Winged helix DNA-binding domain"/>
    <property type="match status" value="1"/>
</dbReference>
<dbReference type="GO" id="GO:0032993">
    <property type="term" value="C:protein-DNA complex"/>
    <property type="evidence" value="ECO:0007669"/>
    <property type="project" value="TreeGrafter"/>
</dbReference>
<reference evidence="6 7" key="1">
    <citation type="submission" date="2019-03" db="EMBL/GenBank/DDBJ databases">
        <title>Genomics of glacier-inhabiting Cryobacterium strains.</title>
        <authorList>
            <person name="Liu Q."/>
            <person name="Xin Y.-H."/>
        </authorList>
    </citation>
    <scope>NUCLEOTIDE SEQUENCE [LARGE SCALE GENOMIC DNA]</scope>
    <source>
        <strain evidence="6 7">MDT1-3</strain>
    </source>
</reference>
<feature type="DNA-binding region" description="OmpR/PhoB-type" evidence="3">
    <location>
        <begin position="122"/>
        <end position="220"/>
    </location>
</feature>
<dbReference type="PROSITE" id="PS51755">
    <property type="entry name" value="OMPR_PHOB"/>
    <property type="match status" value="1"/>
</dbReference>
<dbReference type="InterPro" id="IPR001789">
    <property type="entry name" value="Sig_transdc_resp-reg_receiver"/>
</dbReference>
<dbReference type="AlphaFoldDB" id="A0A4R8WI91"/>
<dbReference type="PANTHER" id="PTHR48111:SF37">
    <property type="entry name" value="RESPONSE REGULATOR PROTEIN CARR"/>
    <property type="match status" value="1"/>
</dbReference>
<name>A0A4R8WI91_9MICO</name>
<feature type="domain" description="Response regulatory" evidence="4">
    <location>
        <begin position="3"/>
        <end position="118"/>
    </location>
</feature>
<dbReference type="SUPFAM" id="SSF52172">
    <property type="entry name" value="CheY-like"/>
    <property type="match status" value="1"/>
</dbReference>
<dbReference type="EMBL" id="SOFP01000075">
    <property type="protein sequence ID" value="TFC10424.1"/>
    <property type="molecule type" value="Genomic_DNA"/>
</dbReference>
<dbReference type="InterPro" id="IPR016032">
    <property type="entry name" value="Sig_transdc_resp-reg_C-effctor"/>
</dbReference>
<keyword evidence="1 3" id="KW-0238">DNA-binding</keyword>
<feature type="domain" description="OmpR/PhoB-type" evidence="5">
    <location>
        <begin position="122"/>
        <end position="220"/>
    </location>
</feature>
<dbReference type="PANTHER" id="PTHR48111">
    <property type="entry name" value="REGULATOR OF RPOS"/>
    <property type="match status" value="1"/>
</dbReference>
<keyword evidence="2" id="KW-0597">Phosphoprotein</keyword>
<dbReference type="Gene3D" id="3.40.50.2300">
    <property type="match status" value="1"/>
</dbReference>
<feature type="modified residue" description="4-aspartylphosphate" evidence="2">
    <location>
        <position position="53"/>
    </location>
</feature>
<dbReference type="GO" id="GO:0000976">
    <property type="term" value="F:transcription cis-regulatory region binding"/>
    <property type="evidence" value="ECO:0007669"/>
    <property type="project" value="TreeGrafter"/>
</dbReference>
<dbReference type="Pfam" id="PF00072">
    <property type="entry name" value="Response_reg"/>
    <property type="match status" value="1"/>
</dbReference>
<dbReference type="SMART" id="SM00448">
    <property type="entry name" value="REC"/>
    <property type="match status" value="1"/>
</dbReference>
<dbReference type="InterPro" id="IPR036388">
    <property type="entry name" value="WH-like_DNA-bd_sf"/>
</dbReference>
<dbReference type="Proteomes" id="UP000298412">
    <property type="component" value="Unassembled WGS sequence"/>
</dbReference>